<evidence type="ECO:0000313" key="1">
    <source>
        <dbReference type="EMBL" id="GBE81503.1"/>
    </source>
</evidence>
<evidence type="ECO:0008006" key="3">
    <source>
        <dbReference type="Google" id="ProtNLM"/>
    </source>
</evidence>
<sequence length="528" mass="59622">MHPCLYIQEIVRKVVEFVQEQSEYHSSMAAIARCCHTFNEPATDALWVTQWDLVNLVKCMPPDAWKEVETAENSDNFCVHFTRPLLPNDFTRFDSLARRVKNLGMELHSSPPKSLTKVYDLSPDVFVILDFHRGSQPLLPNLKALGCSPERSDISFDRMLLGPKLQSLFVKHEQWPPPSERDDRATNVLTYAPYLSPDIRVLTFYQNLTTPQALAVIEAIGKFRALQVLAFHFPPVRKVVVEFMNQLPSLRTLQDISIVDAVGFDFHEPIETVLPAMPALRGITMTVRDVTLGVAMLKALQETPLTYINMQVYLREGDLSFTTFFKAFEHLRVPERLTTIELHGQLSENLELLEIDPCFDVAKLKPLYPFRNLEHLHIDTAYPVNVDNSSLAVMATAWPNLNELVLGSLDAGTMPLVTLEGLVPLAKTCQKLQVLGLVVDASTVPQYPNSAWGDDCQNQALREMRVGESDQPEAPEEVAGFLSYLFPNITMVHTVDLDDDEEETTESNAWQKVNDLIGKKLLTVLDHL</sequence>
<evidence type="ECO:0000313" key="2">
    <source>
        <dbReference type="Proteomes" id="UP000287166"/>
    </source>
</evidence>
<protein>
    <recommendedName>
        <fullName evidence="3">F-box domain-containing protein</fullName>
    </recommendedName>
</protein>
<proteinExistence type="predicted"/>
<keyword evidence="2" id="KW-1185">Reference proteome</keyword>
<dbReference type="InParanoid" id="A0A401GHC1"/>
<comment type="caution">
    <text evidence="1">The sequence shown here is derived from an EMBL/GenBank/DDBJ whole genome shotgun (WGS) entry which is preliminary data.</text>
</comment>
<dbReference type="RefSeq" id="XP_027612416.1">
    <property type="nucleotide sequence ID" value="XM_027756615.1"/>
</dbReference>
<accession>A0A401GHC1</accession>
<organism evidence="1 2">
    <name type="scientific">Sparassis crispa</name>
    <dbReference type="NCBI Taxonomy" id="139825"/>
    <lineage>
        <taxon>Eukaryota</taxon>
        <taxon>Fungi</taxon>
        <taxon>Dikarya</taxon>
        <taxon>Basidiomycota</taxon>
        <taxon>Agaricomycotina</taxon>
        <taxon>Agaricomycetes</taxon>
        <taxon>Polyporales</taxon>
        <taxon>Sparassidaceae</taxon>
        <taxon>Sparassis</taxon>
    </lineage>
</organism>
<dbReference type="EMBL" id="BFAD01000003">
    <property type="protein sequence ID" value="GBE81503.1"/>
    <property type="molecule type" value="Genomic_DNA"/>
</dbReference>
<dbReference type="GeneID" id="38778420"/>
<dbReference type="OrthoDB" id="2757320at2759"/>
<dbReference type="InterPro" id="IPR032675">
    <property type="entry name" value="LRR_dom_sf"/>
</dbReference>
<reference evidence="1 2" key="1">
    <citation type="journal article" date="2018" name="Sci. Rep.">
        <title>Genome sequence of the cauliflower mushroom Sparassis crispa (Hanabiratake) and its association with beneficial usage.</title>
        <authorList>
            <person name="Kiyama R."/>
            <person name="Furutani Y."/>
            <person name="Kawaguchi K."/>
            <person name="Nakanishi T."/>
        </authorList>
    </citation>
    <scope>NUCLEOTIDE SEQUENCE [LARGE SCALE GENOMIC DNA]</scope>
</reference>
<dbReference type="AlphaFoldDB" id="A0A401GHC1"/>
<dbReference type="SUPFAM" id="SSF52047">
    <property type="entry name" value="RNI-like"/>
    <property type="match status" value="1"/>
</dbReference>
<dbReference type="Gene3D" id="3.80.10.10">
    <property type="entry name" value="Ribonuclease Inhibitor"/>
    <property type="match status" value="1"/>
</dbReference>
<gene>
    <name evidence="1" type="ORF">SCP_0312320</name>
</gene>
<name>A0A401GHC1_9APHY</name>
<dbReference type="Proteomes" id="UP000287166">
    <property type="component" value="Unassembled WGS sequence"/>
</dbReference>
<dbReference type="STRING" id="139825.A0A401GHC1"/>